<gene>
    <name evidence="1" type="ORF">MYAM1_003162</name>
</gene>
<sequence length="189" mass="21506">MDGSCICDKRGPPDAINEEGVELQIKAFAKSGGYNVTQPYSDPPAASIFELPDVSYGDLRNVLWRSIDWDRFLDDFVNNLLEKLGSFADDWCFFFGPGEDEVVTSQLGLSKEDVKDNELVRVQEIVLRKLKLCASRRILFPVHDWKRFCKESVGASSCIDYEAIDGKEAEEARKKEGMQDMRKYYAKLT</sequence>
<evidence type="ECO:0000313" key="1">
    <source>
        <dbReference type="EMBL" id="WFD00413.1"/>
    </source>
</evidence>
<keyword evidence="2" id="KW-1185">Reference proteome</keyword>
<dbReference type="Proteomes" id="UP001219567">
    <property type="component" value="Chromosome 5"/>
</dbReference>
<dbReference type="AlphaFoldDB" id="A0AAJ5YV89"/>
<organism evidence="1 2">
    <name type="scientific">Malassezia yamatoensis</name>
    <dbReference type="NCBI Taxonomy" id="253288"/>
    <lineage>
        <taxon>Eukaryota</taxon>
        <taxon>Fungi</taxon>
        <taxon>Dikarya</taxon>
        <taxon>Basidiomycota</taxon>
        <taxon>Ustilaginomycotina</taxon>
        <taxon>Malasseziomycetes</taxon>
        <taxon>Malasseziales</taxon>
        <taxon>Malasseziaceae</taxon>
        <taxon>Malassezia</taxon>
    </lineage>
</organism>
<accession>A0AAJ5YV89</accession>
<dbReference type="EMBL" id="CP119947">
    <property type="protein sequence ID" value="WFD00413.1"/>
    <property type="molecule type" value="Genomic_DNA"/>
</dbReference>
<protein>
    <submittedName>
        <fullName evidence="1">Uncharacterized protein</fullName>
    </submittedName>
</protein>
<proteinExistence type="predicted"/>
<evidence type="ECO:0000313" key="2">
    <source>
        <dbReference type="Proteomes" id="UP001219567"/>
    </source>
</evidence>
<name>A0AAJ5YV89_9BASI</name>
<reference evidence="1 2" key="1">
    <citation type="submission" date="2023-03" db="EMBL/GenBank/DDBJ databases">
        <title>Mating type loci evolution in Malassezia.</title>
        <authorList>
            <person name="Coelho M.A."/>
        </authorList>
    </citation>
    <scope>NUCLEOTIDE SEQUENCE [LARGE SCALE GENOMIC DNA]</scope>
    <source>
        <strain evidence="1 2">CBS 9725</strain>
    </source>
</reference>